<dbReference type="SUPFAM" id="SSF55961">
    <property type="entry name" value="Bet v1-like"/>
    <property type="match status" value="1"/>
</dbReference>
<dbReference type="EMBL" id="LNSV01000013">
    <property type="protein sequence ID" value="KUH39332.1"/>
    <property type="molecule type" value="Genomic_DNA"/>
</dbReference>
<evidence type="ECO:0000313" key="4">
    <source>
        <dbReference type="Proteomes" id="UP000054011"/>
    </source>
</evidence>
<reference evidence="3 4" key="1">
    <citation type="submission" date="2015-11" db="EMBL/GenBank/DDBJ databases">
        <title>Genome-wide analysis reveals the secondary metabolome in Streptomyces kanasensis ZX01.</title>
        <authorList>
            <person name="Zhang G."/>
            <person name="Han L."/>
            <person name="Feng J."/>
            <person name="Zhang X."/>
        </authorList>
    </citation>
    <scope>NUCLEOTIDE SEQUENCE [LARGE SCALE GENOMIC DNA]</scope>
    <source>
        <strain evidence="3 4">ZX01</strain>
    </source>
</reference>
<dbReference type="CDD" id="cd08899">
    <property type="entry name" value="SRPBCC_CalC_Aha1-like_6"/>
    <property type="match status" value="1"/>
</dbReference>
<feature type="domain" description="Activator of Hsp90 ATPase homologue 1/2-like C-terminal" evidence="2">
    <location>
        <begin position="35"/>
        <end position="128"/>
    </location>
</feature>
<organism evidence="3 4">
    <name type="scientific">Streptomyces kanasensis</name>
    <dbReference type="NCBI Taxonomy" id="936756"/>
    <lineage>
        <taxon>Bacteria</taxon>
        <taxon>Bacillati</taxon>
        <taxon>Actinomycetota</taxon>
        <taxon>Actinomycetes</taxon>
        <taxon>Kitasatosporales</taxon>
        <taxon>Streptomycetaceae</taxon>
        <taxon>Streptomyces</taxon>
    </lineage>
</organism>
<dbReference type="AlphaFoldDB" id="A0A100Y7Z4"/>
<dbReference type="Pfam" id="PF08327">
    <property type="entry name" value="AHSA1"/>
    <property type="match status" value="1"/>
</dbReference>
<dbReference type="InterPro" id="IPR023393">
    <property type="entry name" value="START-like_dom_sf"/>
</dbReference>
<evidence type="ECO:0000256" key="1">
    <source>
        <dbReference type="ARBA" id="ARBA00006817"/>
    </source>
</evidence>
<name>A0A100Y7Z4_9ACTN</name>
<dbReference type="RefSeq" id="WP_058941423.1">
    <property type="nucleotide sequence ID" value="NZ_JBIBSF010000008.1"/>
</dbReference>
<comment type="caution">
    <text evidence="3">The sequence shown here is derived from an EMBL/GenBank/DDBJ whole genome shotgun (WGS) entry which is preliminary data.</text>
</comment>
<evidence type="ECO:0000259" key="2">
    <source>
        <dbReference type="Pfam" id="PF08327"/>
    </source>
</evidence>
<sequence length="215" mass="23393">MSGILDQINAAHREISDGPVGAGEGRSLVLRRSYDAPVDEVWSACTDPARIRRWLAPVSGDLRVGGVFQVAEHTRGRVLHCDRPRLLRATWEYGQGSVTEVAVRLTEDPAGGTLLELRHASRAEVADELLRTRGPAGAVANGAGWDLTLLGLGHFLQGRDVDAVRREDAPQIREYALRSCRAWGAVSQAVWGIRADDLAGIVETAFRRVVPEVCN</sequence>
<keyword evidence="4" id="KW-1185">Reference proteome</keyword>
<dbReference type="Proteomes" id="UP000054011">
    <property type="component" value="Unassembled WGS sequence"/>
</dbReference>
<gene>
    <name evidence="3" type="ORF">ATE80_07870</name>
</gene>
<dbReference type="InterPro" id="IPR013538">
    <property type="entry name" value="ASHA1/2-like_C"/>
</dbReference>
<dbReference type="Gene3D" id="3.30.530.20">
    <property type="match status" value="1"/>
</dbReference>
<dbReference type="OrthoDB" id="8117292at2"/>
<comment type="similarity">
    <text evidence="1">Belongs to the AHA1 family.</text>
</comment>
<accession>A0A100Y7Z4</accession>
<proteinExistence type="inferred from homology"/>
<protein>
    <recommendedName>
        <fullName evidence="2">Activator of Hsp90 ATPase homologue 1/2-like C-terminal domain-containing protein</fullName>
    </recommendedName>
</protein>
<evidence type="ECO:0000313" key="3">
    <source>
        <dbReference type="EMBL" id="KUH39332.1"/>
    </source>
</evidence>
<dbReference type="STRING" id="936756.ATE80_07870"/>